<dbReference type="KEGG" id="raq:Rahaq2_0202"/>
<protein>
    <submittedName>
        <fullName evidence="2">Uncharacterized protein</fullName>
    </submittedName>
</protein>
<feature type="transmembrane region" description="Helical" evidence="1">
    <location>
        <begin position="7"/>
        <end position="24"/>
    </location>
</feature>
<sequence length="58" mass="6726">MGFIKGSLGAFAGSMAVWLSFYFIFHFETWTMRLISIFTLNAFVYLVAKFLDKKFPCD</sequence>
<keyword evidence="1" id="KW-1133">Transmembrane helix</keyword>
<gene>
    <name evidence="2" type="ordered locus">Rahaq2_0202</name>
</gene>
<reference evidence="3" key="2">
    <citation type="submission" date="2012-01" db="EMBL/GenBank/DDBJ databases">
        <title>Complete sequence of chromosome of Rahnella aquatilis CIP 78.65.</title>
        <authorList>
            <person name="Lucas S."/>
            <person name="Han J."/>
            <person name="Lapidus A."/>
            <person name="Cheng J.-F."/>
            <person name="Goodwin L."/>
            <person name="Pitluck S."/>
            <person name="Peters L."/>
            <person name="Ovchinnikova G."/>
            <person name="Held B."/>
            <person name="Detter J.C."/>
            <person name="Han C."/>
            <person name="Tapia R."/>
            <person name="Land M."/>
            <person name="Hauser L."/>
            <person name="Kyrpides N."/>
            <person name="Ivanova N."/>
            <person name="Pagani I."/>
            <person name="Sobecky P."/>
            <person name="Martinez R."/>
            <person name="Woyke T."/>
        </authorList>
    </citation>
    <scope>NUCLEOTIDE SEQUENCE [LARGE SCALE GENOMIC DNA]</scope>
    <source>
        <strain evidence="3">ATCC 33071 / DSM 4594 / JCM 1683 / NBRC 105701 / NCIMB 13365 / CIP 78.65</strain>
    </source>
</reference>
<feature type="transmembrane region" description="Helical" evidence="1">
    <location>
        <begin position="30"/>
        <end position="48"/>
    </location>
</feature>
<dbReference type="HOGENOM" id="CLU_2976082_0_0_6"/>
<accession>H2IPM7</accession>
<dbReference type="EMBL" id="CP003244">
    <property type="protein sequence ID" value="AEX50151.1"/>
    <property type="molecule type" value="Genomic_DNA"/>
</dbReference>
<evidence type="ECO:0000313" key="2">
    <source>
        <dbReference type="EMBL" id="AEX50151.1"/>
    </source>
</evidence>
<organism evidence="2 3">
    <name type="scientific">Rahnella aquatilis (strain ATCC 33071 / DSM 4594 / JCM 1683 / NBRC 105701 / NCIMB 13365 / CIP 78.65)</name>
    <dbReference type="NCBI Taxonomy" id="745277"/>
    <lineage>
        <taxon>Bacteria</taxon>
        <taxon>Pseudomonadati</taxon>
        <taxon>Pseudomonadota</taxon>
        <taxon>Gammaproteobacteria</taxon>
        <taxon>Enterobacterales</taxon>
        <taxon>Yersiniaceae</taxon>
        <taxon>Rahnella</taxon>
    </lineage>
</organism>
<proteinExistence type="predicted"/>
<evidence type="ECO:0000256" key="1">
    <source>
        <dbReference type="SAM" id="Phobius"/>
    </source>
</evidence>
<name>H2IPM7_RAHAC</name>
<keyword evidence="1" id="KW-0472">Membrane</keyword>
<dbReference type="Proteomes" id="UP000009010">
    <property type="component" value="Chromosome"/>
</dbReference>
<reference evidence="2 3" key="1">
    <citation type="journal article" date="2012" name="J. Bacteriol.">
        <title>Complete Genome Sequence of Rahnella aquatilis CIP 78.65.</title>
        <authorList>
            <person name="Martinez R.J."/>
            <person name="Bruce D."/>
            <person name="Detter C."/>
            <person name="Goodwin L.A."/>
            <person name="Han J."/>
            <person name="Han C.S."/>
            <person name="Held B."/>
            <person name="Land M.L."/>
            <person name="Mikhailova N."/>
            <person name="Nolan M."/>
            <person name="Pennacchio L."/>
            <person name="Pitluck S."/>
            <person name="Tapia R."/>
            <person name="Woyke T."/>
            <person name="Sobecky P.A."/>
        </authorList>
    </citation>
    <scope>NUCLEOTIDE SEQUENCE [LARGE SCALE GENOMIC DNA]</scope>
    <source>
        <strain evidence="3">ATCC 33071 / DSM 4594 / JCM 1683 / NBRC 105701 / NCIMB 13365 / CIP 78.65</strain>
    </source>
</reference>
<keyword evidence="1" id="KW-0812">Transmembrane</keyword>
<keyword evidence="3" id="KW-1185">Reference proteome</keyword>
<dbReference type="AlphaFoldDB" id="H2IPM7"/>
<evidence type="ECO:0000313" key="3">
    <source>
        <dbReference type="Proteomes" id="UP000009010"/>
    </source>
</evidence>